<keyword evidence="7" id="KW-1015">Disulfide bond</keyword>
<evidence type="ECO:0000256" key="8">
    <source>
        <dbReference type="ARBA" id="ARBA00023284"/>
    </source>
</evidence>
<dbReference type="Gene3D" id="3.30.390.30">
    <property type="match status" value="1"/>
</dbReference>
<sequence>MASSICRMCLSKFVNNWQFSYGKVLHNSRTIKVRYFSDFKDQYDLVVIGGGSGGLACSKQAALLDKKVLVMDYVDPSPQGTKWGLGGTCVNVGCIPKKLMHHASLVGDAVNDASKYGWNVTRDKTVEWSVLVEAVQNYIKSLNWGHRVQLKDKNVEYLNAKGSFLDENTIRAVMANGKQKSITASNIVIATGMRPRYPTDVPGALEYAISSDDIFTLKKPPGKTLVIGASYVALESAGFLHGLGFPTSVMVRSIPLRGFDQQMASFVTDHMEAIGIPFLWSCIPVCLEKNSNGKIVVTYKDTKTGFTFTDTYDTVMMAIGRSPSTSGLGLENTGVDLNDKGYIISTRNERSTVKHIYAVGDVLEGGIELTPVAIKAGRLLARRLFDNKSDYMDYTKVPTTVFTPLEYGAVGLSEEAAIRRYGNDNIEVYHAFYKPLEYTIPEKSADQCYIKVVCRREENEEVLGLHFLGPHAGEVVQGFAAAMRCGLTRSLLESTVGIHPTSAEEIVRIHITKRSGIDPTVTGC</sequence>
<evidence type="ECO:0000256" key="1">
    <source>
        <dbReference type="ARBA" id="ARBA00001974"/>
    </source>
</evidence>
<evidence type="ECO:0000256" key="3">
    <source>
        <dbReference type="ARBA" id="ARBA00022630"/>
    </source>
</evidence>
<evidence type="ECO:0000256" key="2">
    <source>
        <dbReference type="ARBA" id="ARBA00007532"/>
    </source>
</evidence>
<dbReference type="InterPro" id="IPR004099">
    <property type="entry name" value="Pyr_nucl-diS_OxRdtase_dimer"/>
</dbReference>
<dbReference type="PANTHER" id="PTHR42737:SF7">
    <property type="entry name" value="THIOREDOXIN-DISULFIDE REDUCTASE"/>
    <property type="match status" value="1"/>
</dbReference>
<dbReference type="InterPro" id="IPR016156">
    <property type="entry name" value="FAD/NAD-linked_Rdtase_dimer_sf"/>
</dbReference>
<reference evidence="13" key="1">
    <citation type="submission" date="2025-08" db="UniProtKB">
        <authorList>
            <consortium name="RefSeq"/>
        </authorList>
    </citation>
    <scope>IDENTIFICATION</scope>
    <source>
        <tissue evidence="13">Testes</tissue>
    </source>
</reference>
<protein>
    <submittedName>
        <fullName evidence="13">Thioredoxin reductase 2, mitochondrial-like</fullName>
    </submittedName>
</protein>
<dbReference type="Pfam" id="PF02852">
    <property type="entry name" value="Pyr_redox_dim"/>
    <property type="match status" value="1"/>
</dbReference>
<feature type="domain" description="Pyridine nucleotide-disulphide oxidoreductase dimerisation" evidence="10">
    <location>
        <begin position="397"/>
        <end position="507"/>
    </location>
</feature>
<proteinExistence type="inferred from homology"/>
<dbReference type="PROSITE" id="PS00076">
    <property type="entry name" value="PYRIDINE_REDOX_1"/>
    <property type="match status" value="1"/>
</dbReference>
<dbReference type="InterPro" id="IPR012999">
    <property type="entry name" value="Pyr_OxRdtase_I_AS"/>
</dbReference>
<dbReference type="Gene3D" id="3.50.50.60">
    <property type="entry name" value="FAD/NAD(P)-binding domain"/>
    <property type="match status" value="2"/>
</dbReference>
<feature type="domain" description="FAD/NAD(P)-binding" evidence="11">
    <location>
        <begin position="43"/>
        <end position="377"/>
    </location>
</feature>
<dbReference type="InterPro" id="IPR046952">
    <property type="entry name" value="GSHR/TRXR-like"/>
</dbReference>
<organism evidence="12 13">
    <name type="scientific">Saccoglossus kowalevskii</name>
    <name type="common">Acorn worm</name>
    <dbReference type="NCBI Taxonomy" id="10224"/>
    <lineage>
        <taxon>Eukaryota</taxon>
        <taxon>Metazoa</taxon>
        <taxon>Hemichordata</taxon>
        <taxon>Enteropneusta</taxon>
        <taxon>Harrimaniidae</taxon>
        <taxon>Saccoglossus</taxon>
    </lineage>
</organism>
<accession>A0ABM0MM81</accession>
<dbReference type="Proteomes" id="UP000694865">
    <property type="component" value="Unplaced"/>
</dbReference>
<dbReference type="InterPro" id="IPR006338">
    <property type="entry name" value="Thioredoxin/glutathione_Rdtase"/>
</dbReference>
<keyword evidence="6 9" id="KW-0560">Oxidoreductase</keyword>
<evidence type="ECO:0000256" key="6">
    <source>
        <dbReference type="ARBA" id="ARBA00023002"/>
    </source>
</evidence>
<dbReference type="InterPro" id="IPR001100">
    <property type="entry name" value="Pyr_nuc-diS_OxRdtase"/>
</dbReference>
<comment type="cofactor">
    <cofactor evidence="1">
        <name>FAD</name>
        <dbReference type="ChEBI" id="CHEBI:57692"/>
    </cofactor>
</comment>
<evidence type="ECO:0000256" key="9">
    <source>
        <dbReference type="RuleBase" id="RU003691"/>
    </source>
</evidence>
<evidence type="ECO:0000256" key="4">
    <source>
        <dbReference type="ARBA" id="ARBA00022827"/>
    </source>
</evidence>
<comment type="similarity">
    <text evidence="2 9">Belongs to the class-I pyridine nucleotide-disulfide oxidoreductase family.</text>
</comment>
<dbReference type="PRINTS" id="PR00368">
    <property type="entry name" value="FADPNR"/>
</dbReference>
<dbReference type="SUPFAM" id="SSF55424">
    <property type="entry name" value="FAD/NAD-linked reductases, dimerisation (C-terminal) domain"/>
    <property type="match status" value="1"/>
</dbReference>
<dbReference type="Pfam" id="PF07992">
    <property type="entry name" value="Pyr_redox_2"/>
    <property type="match status" value="1"/>
</dbReference>
<evidence type="ECO:0000256" key="7">
    <source>
        <dbReference type="ARBA" id="ARBA00023157"/>
    </source>
</evidence>
<dbReference type="NCBIfam" id="TIGR01438">
    <property type="entry name" value="TGR"/>
    <property type="match status" value="1"/>
</dbReference>
<evidence type="ECO:0000313" key="12">
    <source>
        <dbReference type="Proteomes" id="UP000694865"/>
    </source>
</evidence>
<keyword evidence="12" id="KW-1185">Reference proteome</keyword>
<dbReference type="SUPFAM" id="SSF51905">
    <property type="entry name" value="FAD/NAD(P)-binding domain"/>
    <property type="match status" value="1"/>
</dbReference>
<evidence type="ECO:0000256" key="5">
    <source>
        <dbReference type="ARBA" id="ARBA00022857"/>
    </source>
</evidence>
<dbReference type="InterPro" id="IPR023753">
    <property type="entry name" value="FAD/NAD-binding_dom"/>
</dbReference>
<name>A0ABM0MM81_SACKO</name>
<dbReference type="PANTHER" id="PTHR42737">
    <property type="entry name" value="GLUTATHIONE REDUCTASE"/>
    <property type="match status" value="1"/>
</dbReference>
<dbReference type="InterPro" id="IPR036188">
    <property type="entry name" value="FAD/NAD-bd_sf"/>
</dbReference>
<evidence type="ECO:0000259" key="11">
    <source>
        <dbReference type="Pfam" id="PF07992"/>
    </source>
</evidence>
<keyword evidence="5" id="KW-0521">NADP</keyword>
<gene>
    <name evidence="13" type="primary">LOC102806370</name>
</gene>
<evidence type="ECO:0000313" key="13">
    <source>
        <dbReference type="RefSeq" id="XP_006821122.1"/>
    </source>
</evidence>
<dbReference type="GeneID" id="102806370"/>
<dbReference type="RefSeq" id="XP_006821122.1">
    <property type="nucleotide sequence ID" value="XM_006821059.1"/>
</dbReference>
<keyword evidence="8 9" id="KW-0676">Redox-active center</keyword>
<dbReference type="PIRSF" id="PIRSF000350">
    <property type="entry name" value="Mercury_reductase_MerA"/>
    <property type="match status" value="1"/>
</dbReference>
<keyword evidence="3 9" id="KW-0285">Flavoprotein</keyword>
<keyword evidence="4 9" id="KW-0274">FAD</keyword>
<dbReference type="PRINTS" id="PR00411">
    <property type="entry name" value="PNDRDTASEI"/>
</dbReference>
<evidence type="ECO:0000259" key="10">
    <source>
        <dbReference type="Pfam" id="PF02852"/>
    </source>
</evidence>